<name>A0A8C7WUG2_9TELE</name>
<reference evidence="1" key="1">
    <citation type="submission" date="2025-08" db="UniProtKB">
        <authorList>
            <consortium name="Ensembl"/>
        </authorList>
    </citation>
    <scope>IDENTIFICATION</scope>
</reference>
<evidence type="ECO:0000313" key="1">
    <source>
        <dbReference type="Ensembl" id="ENSOSIP00000003541.1"/>
    </source>
</evidence>
<evidence type="ECO:0000313" key="2">
    <source>
        <dbReference type="Proteomes" id="UP000694383"/>
    </source>
</evidence>
<keyword evidence="2" id="KW-1185">Reference proteome</keyword>
<reference evidence="1" key="2">
    <citation type="submission" date="2025-09" db="UniProtKB">
        <authorList>
            <consortium name="Ensembl"/>
        </authorList>
    </citation>
    <scope>IDENTIFICATION</scope>
</reference>
<organism evidence="1 2">
    <name type="scientific">Oryzias sinensis</name>
    <name type="common">Chinese medaka</name>
    <dbReference type="NCBI Taxonomy" id="183150"/>
    <lineage>
        <taxon>Eukaryota</taxon>
        <taxon>Metazoa</taxon>
        <taxon>Chordata</taxon>
        <taxon>Craniata</taxon>
        <taxon>Vertebrata</taxon>
        <taxon>Euteleostomi</taxon>
        <taxon>Actinopterygii</taxon>
        <taxon>Neopterygii</taxon>
        <taxon>Teleostei</taxon>
        <taxon>Neoteleostei</taxon>
        <taxon>Acanthomorphata</taxon>
        <taxon>Ovalentaria</taxon>
        <taxon>Atherinomorphae</taxon>
        <taxon>Beloniformes</taxon>
        <taxon>Adrianichthyidae</taxon>
        <taxon>Oryziinae</taxon>
        <taxon>Oryzias</taxon>
    </lineage>
</organism>
<dbReference type="AlphaFoldDB" id="A0A8C7WUG2"/>
<dbReference type="Ensembl" id="ENSOSIT00000003796.1">
    <property type="protein sequence ID" value="ENSOSIP00000003541.1"/>
    <property type="gene ID" value="ENSOSIG00000002344.1"/>
</dbReference>
<proteinExistence type="predicted"/>
<dbReference type="Proteomes" id="UP000694383">
    <property type="component" value="Unplaced"/>
</dbReference>
<protein>
    <submittedName>
        <fullName evidence="1">Uncharacterized protein</fullName>
    </submittedName>
</protein>
<sequence>ARRSRTERPSESFSIFFQSYRQQQKPELQGLIGGVRGFWSSRFSVRPSRRRDSPIPLSSWRLFRRFLSSAMAFSICCREPSSSPFSSCAGATA</sequence>
<accession>A0A8C7WUG2</accession>